<evidence type="ECO:0000259" key="7">
    <source>
        <dbReference type="Pfam" id="PF03151"/>
    </source>
</evidence>
<dbReference type="OMA" id="YVTGEMA"/>
<keyword evidence="9" id="KW-1185">Reference proteome</keyword>
<sequence>MPPPGISSRGASPLARQHSIPTGDQAEQLDMDGKRSLENLVSATGGRGAGGGDKAAAAAQSFYQLMSVLQWWFFNVVVVISNKYIFQIFGFKFPLTLTTIHFIMSALGAYLTIKVFKLKPEIVVQSTRDKVVRIMPVAALTCLNIVLGNVSLRFVPVSFMQTIKCFTPATTLILQRAVWGRKFDSLVYLALIPIVFGVVLTTVAELSFNWTGFLTALAACLTTSTSNIMAEALLQGKYAFDSINTVYYMAPYSTALLILPALFYEGADVSAWAAEQDNIALPLTVILVGGSLAFCLNFSLFYVIQATSAVTFNVAGNLKVALAIIISWMIFRNPMGWLSWVGCLVTIVGCTFYGWVQQKIKAQKAPALAVSEMQEKQPLMGNSK</sequence>
<feature type="transmembrane region" description="Helical" evidence="6">
    <location>
        <begin position="337"/>
        <end position="356"/>
    </location>
</feature>
<organism evidence="8 9">
    <name type="scientific">Klebsormidium nitens</name>
    <name type="common">Green alga</name>
    <name type="synonym">Ulothrix nitens</name>
    <dbReference type="NCBI Taxonomy" id="105231"/>
    <lineage>
        <taxon>Eukaryota</taxon>
        <taxon>Viridiplantae</taxon>
        <taxon>Streptophyta</taxon>
        <taxon>Klebsormidiophyceae</taxon>
        <taxon>Klebsormidiales</taxon>
        <taxon>Klebsormidiaceae</taxon>
        <taxon>Klebsormidium</taxon>
    </lineage>
</organism>
<evidence type="ECO:0000313" key="9">
    <source>
        <dbReference type="Proteomes" id="UP000054558"/>
    </source>
</evidence>
<feature type="transmembrane region" description="Helical" evidence="6">
    <location>
        <begin position="310"/>
        <end position="331"/>
    </location>
</feature>
<dbReference type="PANTHER" id="PTHR11132">
    <property type="entry name" value="SOLUTE CARRIER FAMILY 35"/>
    <property type="match status" value="1"/>
</dbReference>
<dbReference type="GO" id="GO:0016020">
    <property type="term" value="C:membrane"/>
    <property type="evidence" value="ECO:0007669"/>
    <property type="project" value="UniProtKB-SubCell"/>
</dbReference>
<feature type="transmembrane region" description="Helical" evidence="6">
    <location>
        <begin position="210"/>
        <end position="234"/>
    </location>
</feature>
<dbReference type="GO" id="GO:0055085">
    <property type="term" value="P:transmembrane transport"/>
    <property type="evidence" value="ECO:0000318"/>
    <property type="project" value="GO_Central"/>
</dbReference>
<evidence type="ECO:0000256" key="4">
    <source>
        <dbReference type="ARBA" id="ARBA00023136"/>
    </source>
</evidence>
<dbReference type="OrthoDB" id="5547497at2759"/>
<dbReference type="Proteomes" id="UP000054558">
    <property type="component" value="Unassembled WGS sequence"/>
</dbReference>
<feature type="transmembrane region" description="Helical" evidence="6">
    <location>
        <begin position="279"/>
        <end position="303"/>
    </location>
</feature>
<feature type="transmembrane region" description="Helical" evidence="6">
    <location>
        <begin position="69"/>
        <end position="86"/>
    </location>
</feature>
<dbReference type="Pfam" id="PF03151">
    <property type="entry name" value="TPT"/>
    <property type="match status" value="1"/>
</dbReference>
<gene>
    <name evidence="8" type="ORF">KFL_000840020</name>
</gene>
<evidence type="ECO:0000256" key="5">
    <source>
        <dbReference type="SAM" id="MobiDB-lite"/>
    </source>
</evidence>
<keyword evidence="8" id="KW-0670">Pyruvate</keyword>
<feature type="transmembrane region" description="Helical" evidence="6">
    <location>
        <begin position="246"/>
        <end position="267"/>
    </location>
</feature>
<keyword evidence="2 6" id="KW-0812">Transmembrane</keyword>
<accession>A0A1Y1HWI8</accession>
<name>A0A1Y1HWI8_KLENI</name>
<keyword evidence="4 6" id="KW-0472">Membrane</keyword>
<dbReference type="InterPro" id="IPR004853">
    <property type="entry name" value="Sugar_P_trans_dom"/>
</dbReference>
<evidence type="ECO:0000256" key="2">
    <source>
        <dbReference type="ARBA" id="ARBA00022692"/>
    </source>
</evidence>
<feature type="domain" description="Sugar phosphate transporter" evidence="7">
    <location>
        <begin position="67"/>
        <end position="353"/>
    </location>
</feature>
<dbReference type="InterPro" id="IPR050186">
    <property type="entry name" value="TPT_transporter"/>
</dbReference>
<dbReference type="EMBL" id="DF237033">
    <property type="protein sequence ID" value="GAQ81559.1"/>
    <property type="molecule type" value="Genomic_DNA"/>
</dbReference>
<dbReference type="AlphaFoldDB" id="A0A1Y1HWI8"/>
<protein>
    <submittedName>
        <fullName evidence="8">Glucose-6-phosphate/phosphate and phosphoenolpyruvate/phosphate antiporter</fullName>
    </submittedName>
</protein>
<evidence type="ECO:0000256" key="3">
    <source>
        <dbReference type="ARBA" id="ARBA00022989"/>
    </source>
</evidence>
<feature type="transmembrane region" description="Helical" evidence="6">
    <location>
        <begin position="93"/>
        <end position="113"/>
    </location>
</feature>
<evidence type="ECO:0000256" key="6">
    <source>
        <dbReference type="SAM" id="Phobius"/>
    </source>
</evidence>
<evidence type="ECO:0000313" key="8">
    <source>
        <dbReference type="EMBL" id="GAQ81559.1"/>
    </source>
</evidence>
<evidence type="ECO:0000256" key="1">
    <source>
        <dbReference type="ARBA" id="ARBA00004141"/>
    </source>
</evidence>
<feature type="transmembrane region" description="Helical" evidence="6">
    <location>
        <begin position="186"/>
        <end position="204"/>
    </location>
</feature>
<proteinExistence type="predicted"/>
<feature type="region of interest" description="Disordered" evidence="5">
    <location>
        <begin position="1"/>
        <end position="28"/>
    </location>
</feature>
<comment type="subcellular location">
    <subcellularLocation>
        <location evidence="1">Membrane</location>
        <topology evidence="1">Multi-pass membrane protein</topology>
    </subcellularLocation>
</comment>
<feature type="transmembrane region" description="Helical" evidence="6">
    <location>
        <begin position="133"/>
        <end position="155"/>
    </location>
</feature>
<reference evidence="8 9" key="1">
    <citation type="journal article" date="2014" name="Nat. Commun.">
        <title>Klebsormidium flaccidum genome reveals primary factors for plant terrestrial adaptation.</title>
        <authorList>
            <person name="Hori K."/>
            <person name="Maruyama F."/>
            <person name="Fujisawa T."/>
            <person name="Togashi T."/>
            <person name="Yamamoto N."/>
            <person name="Seo M."/>
            <person name="Sato S."/>
            <person name="Yamada T."/>
            <person name="Mori H."/>
            <person name="Tajima N."/>
            <person name="Moriyama T."/>
            <person name="Ikeuchi M."/>
            <person name="Watanabe M."/>
            <person name="Wada H."/>
            <person name="Kobayashi K."/>
            <person name="Saito M."/>
            <person name="Masuda T."/>
            <person name="Sasaki-Sekimoto Y."/>
            <person name="Mashiguchi K."/>
            <person name="Awai K."/>
            <person name="Shimojima M."/>
            <person name="Masuda S."/>
            <person name="Iwai M."/>
            <person name="Nobusawa T."/>
            <person name="Narise T."/>
            <person name="Kondo S."/>
            <person name="Saito H."/>
            <person name="Sato R."/>
            <person name="Murakawa M."/>
            <person name="Ihara Y."/>
            <person name="Oshima-Yamada Y."/>
            <person name="Ohtaka K."/>
            <person name="Satoh M."/>
            <person name="Sonobe K."/>
            <person name="Ishii M."/>
            <person name="Ohtani R."/>
            <person name="Kanamori-Sato M."/>
            <person name="Honoki R."/>
            <person name="Miyazaki D."/>
            <person name="Mochizuki H."/>
            <person name="Umetsu J."/>
            <person name="Higashi K."/>
            <person name="Shibata D."/>
            <person name="Kamiya Y."/>
            <person name="Sato N."/>
            <person name="Nakamura Y."/>
            <person name="Tabata S."/>
            <person name="Ida S."/>
            <person name="Kurokawa K."/>
            <person name="Ohta H."/>
        </authorList>
    </citation>
    <scope>NUCLEOTIDE SEQUENCE [LARGE SCALE GENOMIC DNA]</scope>
    <source>
        <strain evidence="8 9">NIES-2285</strain>
    </source>
</reference>
<dbReference type="SUPFAM" id="SSF103481">
    <property type="entry name" value="Multidrug resistance efflux transporter EmrE"/>
    <property type="match status" value="1"/>
</dbReference>
<dbReference type="GO" id="GO:0005794">
    <property type="term" value="C:Golgi apparatus"/>
    <property type="evidence" value="ECO:0000318"/>
    <property type="project" value="GO_Central"/>
</dbReference>
<dbReference type="GO" id="GO:0015297">
    <property type="term" value="F:antiporter activity"/>
    <property type="evidence" value="ECO:0000318"/>
    <property type="project" value="GO_Central"/>
</dbReference>
<dbReference type="InterPro" id="IPR037185">
    <property type="entry name" value="EmrE-like"/>
</dbReference>
<keyword evidence="3 6" id="KW-1133">Transmembrane helix</keyword>